<dbReference type="HOGENOM" id="CLU_1861423_0_0_4"/>
<protein>
    <submittedName>
        <fullName evidence="1">Bacteriophage protein</fullName>
    </submittedName>
</protein>
<proteinExistence type="predicted"/>
<name>A0A0H3KMP6_BURM1</name>
<accession>A0A0H3KMP6</accession>
<sequence length="137" mass="15169">MDQANWKLLTIESDTRVIEAEYVEGRLAGFVSRAKQHDEITGFRLRERLGNLLHRLAGFVDGRNVNCSIRVGVIKVERIGISRDVSKVDLKGSTANSASKPVAVGANDASTTNIHFDIDLLGQFVRPGKRIVFYFPA</sequence>
<dbReference type="KEGG" id="bmj:BMULJ_04666"/>
<gene>
    <name evidence="1" type="ordered locus">BMULJ_04666</name>
</gene>
<dbReference type="Proteomes" id="UP000008815">
    <property type="component" value="Chromosome 2"/>
</dbReference>
<evidence type="ECO:0000313" key="1">
    <source>
        <dbReference type="EMBL" id="BAG46516.1"/>
    </source>
</evidence>
<evidence type="ECO:0000313" key="2">
    <source>
        <dbReference type="Proteomes" id="UP000008815"/>
    </source>
</evidence>
<keyword evidence="2" id="KW-1185">Reference proteome</keyword>
<dbReference type="RefSeq" id="WP_012216686.1">
    <property type="nucleotide sequence ID" value="NC_010086.1"/>
</dbReference>
<dbReference type="KEGG" id="bmu:Bmul_3844"/>
<dbReference type="AlphaFoldDB" id="A0A0H3KMP6"/>
<organism evidence="1 2">
    <name type="scientific">Burkholderia multivorans (strain ATCC 17616 / 249)</name>
    <dbReference type="NCBI Taxonomy" id="395019"/>
    <lineage>
        <taxon>Bacteria</taxon>
        <taxon>Pseudomonadati</taxon>
        <taxon>Pseudomonadota</taxon>
        <taxon>Betaproteobacteria</taxon>
        <taxon>Burkholderiales</taxon>
        <taxon>Burkholderiaceae</taxon>
        <taxon>Burkholderia</taxon>
        <taxon>Burkholderia cepacia complex</taxon>
    </lineage>
</organism>
<dbReference type="STRING" id="395019.BMULJ_04666"/>
<dbReference type="EMBL" id="AP009386">
    <property type="protein sequence ID" value="BAG46516.1"/>
    <property type="molecule type" value="Genomic_DNA"/>
</dbReference>
<reference evidence="1 2" key="1">
    <citation type="submission" date="2007-04" db="EMBL/GenBank/DDBJ databases">
        <title>Complete genome sequence of Burkholderia multivorans ATCC 17616.</title>
        <authorList>
            <person name="Ohtsubo Y."/>
            <person name="Yamashita A."/>
            <person name="Kurokawa K."/>
            <person name="Takami H."/>
            <person name="Yuhara S."/>
            <person name="Nishiyama E."/>
            <person name="Endo R."/>
            <person name="Miyazaki R."/>
            <person name="Ono A."/>
            <person name="Yano K."/>
            <person name="Ito M."/>
            <person name="Sota M."/>
            <person name="Yuji N."/>
            <person name="Hattori M."/>
            <person name="Tsuda M."/>
        </authorList>
    </citation>
    <scope>NUCLEOTIDE SEQUENCE [LARGE SCALE GENOMIC DNA]</scope>
    <source>
        <strain evidence="2">ATCC 17616 / 249</strain>
    </source>
</reference>